<proteinExistence type="predicted"/>
<dbReference type="Gene3D" id="3.40.50.2300">
    <property type="match status" value="1"/>
</dbReference>
<dbReference type="InterPro" id="IPR011006">
    <property type="entry name" value="CheY-like_superfamily"/>
</dbReference>
<sequence>MKHKLNAEVLKHFLKDVVITDIASDARETFEYISTYYYDLILMDISLKNGESGIEIMKKIKQIQNYSNVPIIALTAYTFDEDKNKFLSEGFDGFIPKPIQRNNLIDEIKKILKKTVVQNESIQP</sequence>
<feature type="modified residue" description="4-aspartylphosphate" evidence="2">
    <location>
        <position position="44"/>
    </location>
</feature>
<dbReference type="CDD" id="cd17546">
    <property type="entry name" value="REC_hyHK_CKI1_RcsC-like"/>
    <property type="match status" value="1"/>
</dbReference>
<reference evidence="4" key="1">
    <citation type="journal article" date="2020" name="mSystems">
        <title>Genome- and Community-Level Interaction Insights into Carbon Utilization and Element Cycling Functions of Hydrothermarchaeota in Hydrothermal Sediment.</title>
        <authorList>
            <person name="Zhou Z."/>
            <person name="Liu Y."/>
            <person name="Xu W."/>
            <person name="Pan J."/>
            <person name="Luo Z.H."/>
            <person name="Li M."/>
        </authorList>
    </citation>
    <scope>NUCLEOTIDE SEQUENCE [LARGE SCALE GENOMIC DNA]</scope>
    <source>
        <strain evidence="4">SpSt-479</strain>
    </source>
</reference>
<dbReference type="GO" id="GO:0000160">
    <property type="term" value="P:phosphorelay signal transduction system"/>
    <property type="evidence" value="ECO:0007669"/>
    <property type="project" value="InterPro"/>
</dbReference>
<dbReference type="PANTHER" id="PTHR44591:SF3">
    <property type="entry name" value="RESPONSE REGULATORY DOMAIN-CONTAINING PROTEIN"/>
    <property type="match status" value="1"/>
</dbReference>
<evidence type="ECO:0000313" key="4">
    <source>
        <dbReference type="EMBL" id="HFI90452.1"/>
    </source>
</evidence>
<dbReference type="PROSITE" id="PS50110">
    <property type="entry name" value="RESPONSE_REGULATORY"/>
    <property type="match status" value="1"/>
</dbReference>
<organism evidence="4">
    <name type="scientific">Ignavibacterium album</name>
    <dbReference type="NCBI Taxonomy" id="591197"/>
    <lineage>
        <taxon>Bacteria</taxon>
        <taxon>Pseudomonadati</taxon>
        <taxon>Ignavibacteriota</taxon>
        <taxon>Ignavibacteria</taxon>
        <taxon>Ignavibacteriales</taxon>
        <taxon>Ignavibacteriaceae</taxon>
        <taxon>Ignavibacterium</taxon>
    </lineage>
</organism>
<dbReference type="InterPro" id="IPR001789">
    <property type="entry name" value="Sig_transdc_resp-reg_receiver"/>
</dbReference>
<protein>
    <submittedName>
        <fullName evidence="4">Response regulator</fullName>
    </submittedName>
</protein>
<dbReference type="Pfam" id="PF00072">
    <property type="entry name" value="Response_reg"/>
    <property type="match status" value="1"/>
</dbReference>
<feature type="domain" description="Response regulatory" evidence="3">
    <location>
        <begin position="1"/>
        <end position="112"/>
    </location>
</feature>
<dbReference type="PANTHER" id="PTHR44591">
    <property type="entry name" value="STRESS RESPONSE REGULATOR PROTEIN 1"/>
    <property type="match status" value="1"/>
</dbReference>
<dbReference type="SUPFAM" id="SSF52172">
    <property type="entry name" value="CheY-like"/>
    <property type="match status" value="1"/>
</dbReference>
<dbReference type="EMBL" id="DSUJ01000008">
    <property type="protein sequence ID" value="HFI90452.1"/>
    <property type="molecule type" value="Genomic_DNA"/>
</dbReference>
<evidence type="ECO:0000256" key="2">
    <source>
        <dbReference type="PROSITE-ProRule" id="PRU00169"/>
    </source>
</evidence>
<evidence type="ECO:0000256" key="1">
    <source>
        <dbReference type="ARBA" id="ARBA00022553"/>
    </source>
</evidence>
<dbReference type="AlphaFoldDB" id="A0A7V3E6M6"/>
<gene>
    <name evidence="4" type="ORF">ENS31_02850</name>
</gene>
<keyword evidence="1 2" id="KW-0597">Phosphoprotein</keyword>
<name>A0A7V3E6M6_9BACT</name>
<dbReference type="InterPro" id="IPR050595">
    <property type="entry name" value="Bact_response_regulator"/>
</dbReference>
<accession>A0A7V3E6M6</accession>
<comment type="caution">
    <text evidence="4">The sequence shown here is derived from an EMBL/GenBank/DDBJ whole genome shotgun (WGS) entry which is preliminary data.</text>
</comment>
<dbReference type="SMART" id="SM00448">
    <property type="entry name" value="REC"/>
    <property type="match status" value="1"/>
</dbReference>
<evidence type="ECO:0000259" key="3">
    <source>
        <dbReference type="PROSITE" id="PS50110"/>
    </source>
</evidence>